<comment type="caution">
    <text evidence="1">The sequence shown here is derived from an EMBL/GenBank/DDBJ whole genome shotgun (WGS) entry which is preliminary data.</text>
</comment>
<dbReference type="AlphaFoldDB" id="A0AAD6XFF1"/>
<dbReference type="EMBL" id="JARJCM010000003">
    <property type="protein sequence ID" value="KAJ7046041.1"/>
    <property type="molecule type" value="Genomic_DNA"/>
</dbReference>
<proteinExistence type="predicted"/>
<keyword evidence="2" id="KW-1185">Reference proteome</keyword>
<evidence type="ECO:0000313" key="1">
    <source>
        <dbReference type="EMBL" id="KAJ7046041.1"/>
    </source>
</evidence>
<gene>
    <name evidence="1" type="ORF">C8F04DRAFT_1173010</name>
</gene>
<protein>
    <submittedName>
        <fullName evidence="1">Uncharacterized protein</fullName>
    </submittedName>
</protein>
<sequence length="100" mass="11295">MTPLPRINKLGVVGAQCRLFRRIRARTGISLPTCDRWAMIRLPRLHPGGADAKHFTGRKVDKTVYEKMSSEQIGQLYELMHATNGVWKDPDPNSNLKSPP</sequence>
<accession>A0AAD6XFF1</accession>
<evidence type="ECO:0000313" key="2">
    <source>
        <dbReference type="Proteomes" id="UP001218188"/>
    </source>
</evidence>
<dbReference type="Proteomes" id="UP001218188">
    <property type="component" value="Unassembled WGS sequence"/>
</dbReference>
<organism evidence="1 2">
    <name type="scientific">Mycena alexandri</name>
    <dbReference type="NCBI Taxonomy" id="1745969"/>
    <lineage>
        <taxon>Eukaryota</taxon>
        <taxon>Fungi</taxon>
        <taxon>Dikarya</taxon>
        <taxon>Basidiomycota</taxon>
        <taxon>Agaricomycotina</taxon>
        <taxon>Agaricomycetes</taxon>
        <taxon>Agaricomycetidae</taxon>
        <taxon>Agaricales</taxon>
        <taxon>Marasmiineae</taxon>
        <taxon>Mycenaceae</taxon>
        <taxon>Mycena</taxon>
    </lineage>
</organism>
<reference evidence="1" key="1">
    <citation type="submission" date="2023-03" db="EMBL/GenBank/DDBJ databases">
        <title>Massive genome expansion in bonnet fungi (Mycena s.s.) driven by repeated elements and novel gene families across ecological guilds.</title>
        <authorList>
            <consortium name="Lawrence Berkeley National Laboratory"/>
            <person name="Harder C.B."/>
            <person name="Miyauchi S."/>
            <person name="Viragh M."/>
            <person name="Kuo A."/>
            <person name="Thoen E."/>
            <person name="Andreopoulos B."/>
            <person name="Lu D."/>
            <person name="Skrede I."/>
            <person name="Drula E."/>
            <person name="Henrissat B."/>
            <person name="Morin E."/>
            <person name="Kohler A."/>
            <person name="Barry K."/>
            <person name="LaButti K."/>
            <person name="Morin E."/>
            <person name="Salamov A."/>
            <person name="Lipzen A."/>
            <person name="Mereny Z."/>
            <person name="Hegedus B."/>
            <person name="Baldrian P."/>
            <person name="Stursova M."/>
            <person name="Weitz H."/>
            <person name="Taylor A."/>
            <person name="Grigoriev I.V."/>
            <person name="Nagy L.G."/>
            <person name="Martin F."/>
            <person name="Kauserud H."/>
        </authorList>
    </citation>
    <scope>NUCLEOTIDE SEQUENCE</scope>
    <source>
        <strain evidence="1">CBHHK200</strain>
    </source>
</reference>
<name>A0AAD6XFF1_9AGAR</name>